<dbReference type="EMBL" id="JARAOO010000013">
    <property type="protein sequence ID" value="KAJ7946612.1"/>
    <property type="molecule type" value="Genomic_DNA"/>
</dbReference>
<name>A0AAD7KVF9_QUISA</name>
<proteinExistence type="predicted"/>
<evidence type="ECO:0000313" key="2">
    <source>
        <dbReference type="EMBL" id="KAJ7946612.1"/>
    </source>
</evidence>
<accession>A0AAD7KVF9</accession>
<dbReference type="Proteomes" id="UP001163823">
    <property type="component" value="Chromosome 13"/>
</dbReference>
<dbReference type="AlphaFoldDB" id="A0AAD7KVF9"/>
<feature type="compositionally biased region" description="Polar residues" evidence="1">
    <location>
        <begin position="45"/>
        <end position="54"/>
    </location>
</feature>
<protein>
    <submittedName>
        <fullName evidence="2">Uncharacterized protein</fullName>
    </submittedName>
</protein>
<gene>
    <name evidence="2" type="ORF">O6P43_031515</name>
</gene>
<dbReference type="KEGG" id="qsa:O6P43_031515"/>
<reference evidence="2" key="1">
    <citation type="journal article" date="2023" name="Science">
        <title>Elucidation of the pathway for biosynthesis of saponin adjuvants from the soapbark tree.</title>
        <authorList>
            <person name="Reed J."/>
            <person name="Orme A."/>
            <person name="El-Demerdash A."/>
            <person name="Owen C."/>
            <person name="Martin L.B.B."/>
            <person name="Misra R.C."/>
            <person name="Kikuchi S."/>
            <person name="Rejzek M."/>
            <person name="Martin A.C."/>
            <person name="Harkess A."/>
            <person name="Leebens-Mack J."/>
            <person name="Louveau T."/>
            <person name="Stephenson M.J."/>
            <person name="Osbourn A."/>
        </authorList>
    </citation>
    <scope>NUCLEOTIDE SEQUENCE</scope>
    <source>
        <strain evidence="2">S10</strain>
    </source>
</reference>
<evidence type="ECO:0000256" key="1">
    <source>
        <dbReference type="SAM" id="MobiDB-lite"/>
    </source>
</evidence>
<evidence type="ECO:0000313" key="3">
    <source>
        <dbReference type="Proteomes" id="UP001163823"/>
    </source>
</evidence>
<sequence>MGDPPRRHWIWMASLEFQRLHLLKKLPLYEGIRVDSDTDIPSPIASPSGNMSKRCTSETEITEPLASPSRHMD</sequence>
<organism evidence="2 3">
    <name type="scientific">Quillaja saponaria</name>
    <name type="common">Soap bark tree</name>
    <dbReference type="NCBI Taxonomy" id="32244"/>
    <lineage>
        <taxon>Eukaryota</taxon>
        <taxon>Viridiplantae</taxon>
        <taxon>Streptophyta</taxon>
        <taxon>Embryophyta</taxon>
        <taxon>Tracheophyta</taxon>
        <taxon>Spermatophyta</taxon>
        <taxon>Magnoliopsida</taxon>
        <taxon>eudicotyledons</taxon>
        <taxon>Gunneridae</taxon>
        <taxon>Pentapetalae</taxon>
        <taxon>rosids</taxon>
        <taxon>fabids</taxon>
        <taxon>Fabales</taxon>
        <taxon>Quillajaceae</taxon>
        <taxon>Quillaja</taxon>
    </lineage>
</organism>
<feature type="region of interest" description="Disordered" evidence="1">
    <location>
        <begin position="37"/>
        <end position="73"/>
    </location>
</feature>
<comment type="caution">
    <text evidence="2">The sequence shown here is derived from an EMBL/GenBank/DDBJ whole genome shotgun (WGS) entry which is preliminary data.</text>
</comment>
<keyword evidence="3" id="KW-1185">Reference proteome</keyword>